<evidence type="ECO:0000313" key="3">
    <source>
        <dbReference type="EMBL" id="EOD01245.1"/>
    </source>
</evidence>
<dbReference type="InterPro" id="IPR050101">
    <property type="entry name" value="CinA"/>
</dbReference>
<dbReference type="InterPro" id="IPR036653">
    <property type="entry name" value="CinA-like_C"/>
</dbReference>
<dbReference type="Proteomes" id="UP000013378">
    <property type="component" value="Unassembled WGS sequence"/>
</dbReference>
<dbReference type="CDD" id="cd00885">
    <property type="entry name" value="cinA"/>
    <property type="match status" value="1"/>
</dbReference>
<dbReference type="Pfam" id="PF02464">
    <property type="entry name" value="CinA"/>
    <property type="match status" value="1"/>
</dbReference>
<comment type="similarity">
    <text evidence="1">Belongs to the CinA family.</text>
</comment>
<organism evidence="3 4">
    <name type="scientific">Caldisalinibacter kiritimatiensis</name>
    <dbReference type="NCBI Taxonomy" id="1304284"/>
    <lineage>
        <taxon>Bacteria</taxon>
        <taxon>Bacillati</taxon>
        <taxon>Bacillota</taxon>
        <taxon>Tissierellia</taxon>
        <taxon>Tissierellales</taxon>
        <taxon>Thermohalobacteraceae</taxon>
        <taxon>Caldisalinibacter</taxon>
    </lineage>
</organism>
<proteinExistence type="inferred from homology"/>
<dbReference type="HAMAP" id="MF_00226_B">
    <property type="entry name" value="CinA_B"/>
    <property type="match status" value="1"/>
</dbReference>
<dbReference type="NCBIfam" id="NF001813">
    <property type="entry name" value="PRK00549.1"/>
    <property type="match status" value="1"/>
</dbReference>
<dbReference type="PIRSF" id="PIRSF006728">
    <property type="entry name" value="CinA"/>
    <property type="match status" value="1"/>
</dbReference>
<dbReference type="PANTHER" id="PTHR13939:SF0">
    <property type="entry name" value="NMN AMIDOHYDROLASE-LIKE PROTEIN YFAY"/>
    <property type="match status" value="1"/>
</dbReference>
<dbReference type="SUPFAM" id="SSF53218">
    <property type="entry name" value="Molybdenum cofactor biosynthesis proteins"/>
    <property type="match status" value="1"/>
</dbReference>
<dbReference type="PANTHER" id="PTHR13939">
    <property type="entry name" value="NICOTINAMIDE-NUCLEOTIDE AMIDOHYDROLASE PNCC"/>
    <property type="match status" value="1"/>
</dbReference>
<dbReference type="eggNOG" id="COG1546">
    <property type="taxonomic scope" value="Bacteria"/>
</dbReference>
<dbReference type="NCBIfam" id="TIGR00200">
    <property type="entry name" value="cinA_nterm"/>
    <property type="match status" value="1"/>
</dbReference>
<dbReference type="Pfam" id="PF18146">
    <property type="entry name" value="CinA_KH"/>
    <property type="match status" value="1"/>
</dbReference>
<keyword evidence="4" id="KW-1185">Reference proteome</keyword>
<dbReference type="InterPro" id="IPR008135">
    <property type="entry name" value="Competence-induced_CinA"/>
</dbReference>
<dbReference type="InterPro" id="IPR001453">
    <property type="entry name" value="MoaB/Mog_dom"/>
</dbReference>
<reference evidence="3 4" key="1">
    <citation type="journal article" date="2015" name="Geomicrobiol. J.">
        <title>Caldisalinibacter kiritimatiensis gen. nov., sp. nov., a moderately thermohalophilic thiosulfate-reducing bacterium from a hypersaline microbial mat.</title>
        <authorList>
            <person name="Ben Hania W."/>
            <person name="Joseph M."/>
            <person name="Fiebig A."/>
            <person name="Bunk B."/>
            <person name="Klenk H.-P."/>
            <person name="Fardeau M.-L."/>
            <person name="Spring S."/>
        </authorList>
    </citation>
    <scope>NUCLEOTIDE SEQUENCE [LARGE SCALE GENOMIC DNA]</scope>
    <source>
        <strain evidence="3 4">L21-TH-D2</strain>
    </source>
</reference>
<dbReference type="EMBL" id="ARZA01000067">
    <property type="protein sequence ID" value="EOD01245.1"/>
    <property type="molecule type" value="Genomic_DNA"/>
</dbReference>
<feature type="domain" description="MoaB/Mog" evidence="2">
    <location>
        <begin position="4"/>
        <end position="171"/>
    </location>
</feature>
<dbReference type="Pfam" id="PF00994">
    <property type="entry name" value="MoCF_biosynth"/>
    <property type="match status" value="1"/>
</dbReference>
<dbReference type="STRING" id="1304284.L21TH_0690"/>
<gene>
    <name evidence="1" type="primary">cinA</name>
    <name evidence="3" type="ORF">L21TH_0690</name>
</gene>
<dbReference type="RefSeq" id="WP_006308964.1">
    <property type="nucleotide sequence ID" value="NZ_ARZA01000067.1"/>
</dbReference>
<sequence>MICEVINVGSELLSGDVLNTNIIYLSKKLLELGIEVSFQTTVGDNKNDLAKVITEGLKRSELLIITGGLGPTEDDITKEVVCEVLKEELVFSEEVLSKIKEHFNKCCKHMSKNNLKQAYIPKKSKVIQNKVGTAPGFIIEKDKNIIIILPGPPREIKEMFKNYICSYLSKKSNIVVKSKTIRTIGIGESHIESKIRSKIGFKDNTLVATYAKEGQVDIKITAKGLDNESVDKTIQETVDTLMPEIKKYVYSFDDESIEEVVFKQLLKNNFKIGFCESCTGGLITSRLTRISGASKILKRSIITYSNTSKIEEVGVQRETLNKYGAVSEQTAIEMAQGLKNKDNIDIAVSVTGIAGPTGGTSEKPVGLVYMALVTNDTIKCYKFNFSGSREIIQNKTANSVFNEIRKYLIDLKNY</sequence>
<dbReference type="Gene3D" id="3.40.980.10">
    <property type="entry name" value="MoaB/Mog-like domain"/>
    <property type="match status" value="1"/>
</dbReference>
<evidence type="ECO:0000313" key="4">
    <source>
        <dbReference type="Proteomes" id="UP000013378"/>
    </source>
</evidence>
<accession>R1CG04</accession>
<dbReference type="InterPro" id="IPR008136">
    <property type="entry name" value="CinA_C"/>
</dbReference>
<dbReference type="InterPro" id="IPR041424">
    <property type="entry name" value="CinA_KH"/>
</dbReference>
<dbReference type="NCBIfam" id="TIGR00199">
    <property type="entry name" value="PncC_domain"/>
    <property type="match status" value="1"/>
</dbReference>
<dbReference type="SUPFAM" id="SSF142433">
    <property type="entry name" value="CinA-like"/>
    <property type="match status" value="1"/>
</dbReference>
<dbReference type="InterPro" id="IPR036425">
    <property type="entry name" value="MoaB/Mog-like_dom_sf"/>
</dbReference>
<dbReference type="NCBIfam" id="TIGR00177">
    <property type="entry name" value="molyb_syn"/>
    <property type="match status" value="1"/>
</dbReference>
<protein>
    <recommendedName>
        <fullName evidence="1">Putative competence-damage inducible protein</fullName>
    </recommendedName>
</protein>
<dbReference type="eggNOG" id="COG1058">
    <property type="taxonomic scope" value="Bacteria"/>
</dbReference>
<dbReference type="Gene3D" id="3.90.950.20">
    <property type="entry name" value="CinA-like"/>
    <property type="match status" value="1"/>
</dbReference>
<dbReference type="AlphaFoldDB" id="R1CG04"/>
<name>R1CG04_9FIRM</name>
<dbReference type="SMART" id="SM00852">
    <property type="entry name" value="MoCF_biosynth"/>
    <property type="match status" value="1"/>
</dbReference>
<comment type="caution">
    <text evidence="3">The sequence shown here is derived from an EMBL/GenBank/DDBJ whole genome shotgun (WGS) entry which is preliminary data.</text>
</comment>
<dbReference type="Gene3D" id="3.30.70.2860">
    <property type="match status" value="1"/>
</dbReference>
<dbReference type="PATRIC" id="fig|1304284.3.peg.678"/>
<evidence type="ECO:0000256" key="1">
    <source>
        <dbReference type="HAMAP-Rule" id="MF_00226"/>
    </source>
</evidence>
<dbReference type="OrthoDB" id="9801454at2"/>
<evidence type="ECO:0000259" key="2">
    <source>
        <dbReference type="SMART" id="SM00852"/>
    </source>
</evidence>